<evidence type="ECO:0000256" key="1">
    <source>
        <dbReference type="ARBA" id="ARBA00010928"/>
    </source>
</evidence>
<dbReference type="PANTHER" id="PTHR22604:SF105">
    <property type="entry name" value="TRANS-1,2-DIHYDROBENZENE-1,2-DIOL DEHYDROGENASE"/>
    <property type="match status" value="1"/>
</dbReference>
<dbReference type="Proteomes" id="UP000690515">
    <property type="component" value="Unassembled WGS sequence"/>
</dbReference>
<keyword evidence="2" id="KW-0560">Oxidoreductase</keyword>
<proteinExistence type="inferred from homology"/>
<evidence type="ECO:0000313" key="5">
    <source>
        <dbReference type="Proteomes" id="UP000690515"/>
    </source>
</evidence>
<gene>
    <name evidence="4" type="ORF">KCG35_02990</name>
</gene>
<dbReference type="RefSeq" id="WP_215818177.1">
    <property type="nucleotide sequence ID" value="NZ_JAGSOY010000004.1"/>
</dbReference>
<sequence>MQSTSVKWGIAGLGSIAHRFAQDLTQHTPNAQLVAVASRNIKQAESFAQQYGCNNGYSYLELAEDPAIDVVYVASIHPFHKSLATIFLEKGKHVLIEKPATINEKEWDELTALAKAKNCLCLEAMKTVTFPAYQQLLDFLKKNGIQIHSIEASNGSQLEFNENHWIFNQSLSGGVTLDIGVYLLWFYCNLAYQLTGQLPLPSSRLLSTYYNIGVDEHAEFKFNSPIQGKLTASIVSHLPREAIIKGPDLEIVIHDKWWNPKKISIQWQGNSFTINEPIAGGGFQFEAAHFSDLILSNKTASDVIPQTVTKHVIKIMEGSLTQHGFAHLVKSQ</sequence>
<feature type="domain" description="Gfo/Idh/MocA-like oxidoreductase N-terminal" evidence="3">
    <location>
        <begin position="7"/>
        <end position="122"/>
    </location>
</feature>
<dbReference type="SUPFAM" id="SSF51735">
    <property type="entry name" value="NAD(P)-binding Rossmann-fold domains"/>
    <property type="match status" value="1"/>
</dbReference>
<accession>A0ABS5Z7I8</accession>
<evidence type="ECO:0000313" key="4">
    <source>
        <dbReference type="EMBL" id="MBU2710014.1"/>
    </source>
</evidence>
<dbReference type="Gene3D" id="3.40.50.720">
    <property type="entry name" value="NAD(P)-binding Rossmann-like Domain"/>
    <property type="match status" value="1"/>
</dbReference>
<comment type="caution">
    <text evidence="4">The sequence shown here is derived from an EMBL/GenBank/DDBJ whole genome shotgun (WGS) entry which is preliminary data.</text>
</comment>
<dbReference type="InterPro" id="IPR050984">
    <property type="entry name" value="Gfo/Idh/MocA_domain"/>
</dbReference>
<dbReference type="PANTHER" id="PTHR22604">
    <property type="entry name" value="OXIDOREDUCTASES"/>
    <property type="match status" value="1"/>
</dbReference>
<evidence type="ECO:0000259" key="3">
    <source>
        <dbReference type="Pfam" id="PF01408"/>
    </source>
</evidence>
<keyword evidence="5" id="KW-1185">Reference proteome</keyword>
<dbReference type="SUPFAM" id="SSF55347">
    <property type="entry name" value="Glyceraldehyde-3-phosphate dehydrogenase-like, C-terminal domain"/>
    <property type="match status" value="1"/>
</dbReference>
<dbReference type="InterPro" id="IPR000683">
    <property type="entry name" value="Gfo/Idh/MocA-like_OxRdtase_N"/>
</dbReference>
<protein>
    <submittedName>
        <fullName evidence="4">Gfo/Idh/MocA family oxidoreductase</fullName>
    </submittedName>
</protein>
<comment type="similarity">
    <text evidence="1">Belongs to the Gfo/Idh/MocA family.</text>
</comment>
<evidence type="ECO:0000256" key="2">
    <source>
        <dbReference type="ARBA" id="ARBA00023002"/>
    </source>
</evidence>
<dbReference type="Gene3D" id="3.30.360.10">
    <property type="entry name" value="Dihydrodipicolinate Reductase, domain 2"/>
    <property type="match status" value="1"/>
</dbReference>
<organism evidence="4 5">
    <name type="scientific">Zooshikella harenae</name>
    <dbReference type="NCBI Taxonomy" id="2827238"/>
    <lineage>
        <taxon>Bacteria</taxon>
        <taxon>Pseudomonadati</taxon>
        <taxon>Pseudomonadota</taxon>
        <taxon>Gammaproteobacteria</taxon>
        <taxon>Oceanospirillales</taxon>
        <taxon>Zooshikellaceae</taxon>
        <taxon>Zooshikella</taxon>
    </lineage>
</organism>
<dbReference type="EMBL" id="JAGSOY010000004">
    <property type="protein sequence ID" value="MBU2710014.1"/>
    <property type="molecule type" value="Genomic_DNA"/>
</dbReference>
<name>A0ABS5Z7I8_9GAMM</name>
<reference evidence="4 5" key="1">
    <citation type="submission" date="2021-04" db="EMBL/GenBank/DDBJ databases">
        <authorList>
            <person name="Pira H."/>
            <person name="Risdian C."/>
            <person name="Wink J."/>
        </authorList>
    </citation>
    <scope>NUCLEOTIDE SEQUENCE [LARGE SCALE GENOMIC DNA]</scope>
    <source>
        <strain evidence="4 5">WH53</strain>
    </source>
</reference>
<dbReference type="InterPro" id="IPR036291">
    <property type="entry name" value="NAD(P)-bd_dom_sf"/>
</dbReference>
<dbReference type="Pfam" id="PF01408">
    <property type="entry name" value="GFO_IDH_MocA"/>
    <property type="match status" value="1"/>
</dbReference>